<evidence type="ECO:0000313" key="3">
    <source>
        <dbReference type="Proteomes" id="UP001183629"/>
    </source>
</evidence>
<reference evidence="2 3" key="1">
    <citation type="submission" date="2023-07" db="EMBL/GenBank/DDBJ databases">
        <title>Sequencing the genomes of 1000 actinobacteria strains.</title>
        <authorList>
            <person name="Klenk H.-P."/>
        </authorList>
    </citation>
    <scope>NUCLEOTIDE SEQUENCE [LARGE SCALE GENOMIC DNA]</scope>
    <source>
        <strain evidence="2 3">DSM 44711</strain>
    </source>
</reference>
<evidence type="ECO:0000313" key="2">
    <source>
        <dbReference type="EMBL" id="MDR7321397.1"/>
    </source>
</evidence>
<evidence type="ECO:0000256" key="1">
    <source>
        <dbReference type="SAM" id="MobiDB-lite"/>
    </source>
</evidence>
<organism evidence="2 3">
    <name type="scientific">Catenuloplanes niger</name>
    <dbReference type="NCBI Taxonomy" id="587534"/>
    <lineage>
        <taxon>Bacteria</taxon>
        <taxon>Bacillati</taxon>
        <taxon>Actinomycetota</taxon>
        <taxon>Actinomycetes</taxon>
        <taxon>Micromonosporales</taxon>
        <taxon>Micromonosporaceae</taxon>
        <taxon>Catenuloplanes</taxon>
    </lineage>
</organism>
<sequence length="165" mass="17804">MAASTLMTMLRLAHGVLEFLVKQREEEVLAFAHGHTTLAFISASQPVETSAPPPSRPMESSARPPETVPLPAVNPAPAKRSSGRTKPTIDEQKAAETAEALRRCETESDGLGHLNRVAKNNEDRKLIAQALNIEGAGGLSKAKLIEHILRHAIGARRTFDGLSSW</sequence>
<dbReference type="Proteomes" id="UP001183629">
    <property type="component" value="Unassembled WGS sequence"/>
</dbReference>
<feature type="region of interest" description="Disordered" evidence="1">
    <location>
        <begin position="43"/>
        <end position="91"/>
    </location>
</feature>
<dbReference type="AlphaFoldDB" id="A0AAE3ZK80"/>
<protein>
    <submittedName>
        <fullName evidence="2">Uncharacterized protein</fullName>
    </submittedName>
</protein>
<gene>
    <name evidence="2" type="ORF">J2S44_001647</name>
</gene>
<accession>A0AAE3ZK80</accession>
<comment type="caution">
    <text evidence="2">The sequence shown here is derived from an EMBL/GenBank/DDBJ whole genome shotgun (WGS) entry which is preliminary data.</text>
</comment>
<dbReference type="RefSeq" id="WP_310410379.1">
    <property type="nucleotide sequence ID" value="NZ_JAVDYC010000001.1"/>
</dbReference>
<keyword evidence="3" id="KW-1185">Reference proteome</keyword>
<proteinExistence type="predicted"/>
<name>A0AAE3ZK80_9ACTN</name>
<dbReference type="EMBL" id="JAVDYC010000001">
    <property type="protein sequence ID" value="MDR7321397.1"/>
    <property type="molecule type" value="Genomic_DNA"/>
</dbReference>